<comment type="caution">
    <text evidence="1">The sequence shown here is derived from an EMBL/GenBank/DDBJ whole genome shotgun (WGS) entry which is preliminary data.</text>
</comment>
<reference evidence="1 2" key="1">
    <citation type="submission" date="2018-02" db="EMBL/GenBank/DDBJ databases">
        <title>The draft genome of Sphingobacterium gobiense H7.</title>
        <authorList>
            <person name="Li L."/>
            <person name="Liu L."/>
            <person name="Zhang X."/>
            <person name="Wang T."/>
            <person name="Liang L."/>
        </authorList>
    </citation>
    <scope>NUCLEOTIDE SEQUENCE [LARGE SCALE GENOMIC DNA]</scope>
    <source>
        <strain evidence="1 2">ACCC 05757</strain>
    </source>
</reference>
<protein>
    <submittedName>
        <fullName evidence="1">Uncharacterized protein</fullName>
    </submittedName>
</protein>
<dbReference type="EMBL" id="PVBS01000002">
    <property type="protein sequence ID" value="PRD53865.1"/>
    <property type="molecule type" value="Genomic_DNA"/>
</dbReference>
<dbReference type="Proteomes" id="UP000238642">
    <property type="component" value="Unassembled WGS sequence"/>
</dbReference>
<sequence length="289" mass="33308">MRVVWLFKHNNFFYFRGKQNLKRLTALYMDELINRFISKKLRKKGQDYQLSENSRVTAQDFGRLSTIASKIYQYLVAISPRLKAGSAFNELVALLREMRNGDQTLSQEEAKSVTNINVLEGFSLNKRASWATVLPWHPQFSFDMVRQEIKVTLPENKSWTLQSFPERLSRIGITFHLIVINQTDPKEKGATAHTTMVFENPTKEGKSLTTAMRPDLFTDSLIIVIGKVQYYLFNTQATKDGPSEHNRYNATDIMATFHVRNGTLLKNRHVAQKPFPLPRFDPSGGSEWE</sequence>
<name>A0A2S9JL36_9SPHI</name>
<proteinExistence type="predicted"/>
<evidence type="ECO:0000313" key="1">
    <source>
        <dbReference type="EMBL" id="PRD53865.1"/>
    </source>
</evidence>
<evidence type="ECO:0000313" key="2">
    <source>
        <dbReference type="Proteomes" id="UP000238642"/>
    </source>
</evidence>
<accession>A0A2S9JL36</accession>
<dbReference type="AlphaFoldDB" id="A0A2S9JL36"/>
<organism evidence="1 2">
    <name type="scientific">Sphingobacterium gobiense</name>
    <dbReference type="NCBI Taxonomy" id="1382456"/>
    <lineage>
        <taxon>Bacteria</taxon>
        <taxon>Pseudomonadati</taxon>
        <taxon>Bacteroidota</taxon>
        <taxon>Sphingobacteriia</taxon>
        <taxon>Sphingobacteriales</taxon>
        <taxon>Sphingobacteriaceae</taxon>
        <taxon>Sphingobacterium</taxon>
    </lineage>
</organism>
<gene>
    <name evidence="1" type="ORF">C5749_10120</name>
</gene>
<keyword evidence="2" id="KW-1185">Reference proteome</keyword>